<dbReference type="PROSITE" id="PS50853">
    <property type="entry name" value="FN3"/>
    <property type="match status" value="3"/>
</dbReference>
<dbReference type="InterPro" id="IPR006211">
    <property type="entry name" value="Furin-like_Cys-rich_dom"/>
</dbReference>
<accession>A0AAD5A1H2</accession>
<dbReference type="GO" id="GO:0043548">
    <property type="term" value="F:phosphatidylinositol 3-kinase binding"/>
    <property type="evidence" value="ECO:0007669"/>
    <property type="project" value="InterPro"/>
</dbReference>
<keyword evidence="9 20" id="KW-0547">Nucleotide-binding</keyword>
<dbReference type="CDD" id="cd05032">
    <property type="entry name" value="PTKc_InsR_like"/>
    <property type="match status" value="1"/>
</dbReference>
<evidence type="ECO:0000256" key="20">
    <source>
        <dbReference type="PIRSR" id="PIRSR000620-2"/>
    </source>
</evidence>
<dbReference type="InterPro" id="IPR017441">
    <property type="entry name" value="Protein_kinase_ATP_BS"/>
</dbReference>
<dbReference type="InterPro" id="IPR050122">
    <property type="entry name" value="RTK"/>
</dbReference>
<evidence type="ECO:0000256" key="18">
    <source>
        <dbReference type="ARBA" id="ARBA00051243"/>
    </source>
</evidence>
<evidence type="ECO:0000256" key="1">
    <source>
        <dbReference type="ARBA" id="ARBA00004251"/>
    </source>
</evidence>
<feature type="binding site" evidence="20 21">
    <location>
        <position position="1024"/>
    </location>
    <ligand>
        <name>ATP</name>
        <dbReference type="ChEBI" id="CHEBI:30616"/>
    </ligand>
</feature>
<dbReference type="InterPro" id="IPR008266">
    <property type="entry name" value="Tyr_kinase_AS"/>
</dbReference>
<feature type="domain" description="Fibronectin type-III" evidence="27">
    <location>
        <begin position="610"/>
        <end position="702"/>
    </location>
</feature>
<comment type="subcellular location">
    <subcellularLocation>
        <location evidence="1">Cell membrane</location>
        <topology evidence="1">Single-pass type I membrane protein</topology>
    </subcellularLocation>
</comment>
<evidence type="ECO:0000256" key="17">
    <source>
        <dbReference type="ARBA" id="ARBA00023180"/>
    </source>
</evidence>
<feature type="binding site" evidence="20">
    <location>
        <position position="1000"/>
    </location>
    <ligand>
        <name>ATP</name>
        <dbReference type="ChEBI" id="CHEBI:30616"/>
    </ligand>
</feature>
<feature type="domain" description="Fibronectin type-III" evidence="27">
    <location>
        <begin position="485"/>
        <end position="606"/>
    </location>
</feature>
<dbReference type="Gene3D" id="2.60.40.10">
    <property type="entry name" value="Immunoglobulins"/>
    <property type="match status" value="3"/>
</dbReference>
<comment type="catalytic activity">
    <reaction evidence="18 22">
        <text>L-tyrosyl-[protein] + ATP = O-phospho-L-tyrosyl-[protein] + ADP + H(+)</text>
        <dbReference type="Rhea" id="RHEA:10596"/>
        <dbReference type="Rhea" id="RHEA-COMP:10136"/>
        <dbReference type="Rhea" id="RHEA-COMP:20101"/>
        <dbReference type="ChEBI" id="CHEBI:15378"/>
        <dbReference type="ChEBI" id="CHEBI:30616"/>
        <dbReference type="ChEBI" id="CHEBI:46858"/>
        <dbReference type="ChEBI" id="CHEBI:61978"/>
        <dbReference type="ChEBI" id="CHEBI:456216"/>
        <dbReference type="EC" id="2.7.10.1"/>
    </reaction>
</comment>
<dbReference type="PANTHER" id="PTHR24416">
    <property type="entry name" value="TYROSINE-PROTEIN KINASE RECEPTOR"/>
    <property type="match status" value="1"/>
</dbReference>
<keyword evidence="13 24" id="KW-0472">Membrane</keyword>
<feature type="binding site" evidence="20">
    <location>
        <begin position="1071"/>
        <end position="1077"/>
    </location>
    <ligand>
        <name>ATP</name>
        <dbReference type="ChEBI" id="CHEBI:30616"/>
    </ligand>
</feature>
<dbReference type="PRINTS" id="PR00109">
    <property type="entry name" value="TYRKINASE"/>
</dbReference>
<evidence type="ECO:0000313" key="28">
    <source>
        <dbReference type="EMBL" id="KAI5607659.1"/>
    </source>
</evidence>
<sequence>MRCWTARTHLSLFCALLLLLLSLSVHCQWPTYDGICTPGIDIGNDISDFKKLENCTVVEGYLKILLIASKKTNHEVFQTLSFPKLTMITDFLLLFRVPGLDSLSTLFPNLSVIRGRNLFYNYALVIFEMNHLKDIGLHSLRNITRGAVRIEKNPELCYLESVDWSLIMNADLNFIVGNKQSCTDVCPGFIEENPQCMMTNFSGASTYRCWTSNHCQKVCPEQCGKRACTESGECCHAQCLGSCTVPDSATACAACQHYSYGGRCVERCPPDTYIFEGWRCITLEMCGEAHLPFAFERFVIHGGECKIECPPGFNRESSQSMFCSKCDGLCDKVCEGKDIDSVDAAQSLKDCTVINGSLRINIRRGNNIASELENFLGLIKTVTGCVRIFSSPMLSSLSFLKSLNHIHGKELYENMYAFSAFDNQNLQFLWDWSQHNLTVHTGKLFFGRNPRLCISEIRKMWQKTGIKDKFVEDDFRNNGGRANCERKIVKFLSNSTGSNTISLTWERYQPAGYTGLISFEVYYREAPFQNISEFDDLDGCGSNSWMMVDVDSPQDENRNPEVLLSGLKPVTQYAIFLKTVTLVVENIDTHVLGAKSELVYILTKPKVPTIPVDIRAYSNSSTSLVVQWSPPVFPNGNHIYYLLRWQQLEEDRELYHNDYCLNKMKIAIRYATGLADAIASIKPINSNSERPNKTLCCRCPKSEQDIKRSSDDIIYRKAFEDFLHNSIFQPRPNNRQRRDASGVANSTILHLLLSVSESLGEGNFTGPNPYMGEFHEKKLEETSFEIQGLQPFTVYRIDLHACNEEIQQCSAPAFAFPRTKPADKADDIPGPVTWHDLDDTVIVKWPEPAQPNGLILLYEIHFHLGSELEKHECVSRQHYKEHGGVRLTNLRPGNYSVRVRATSLARNGSWTLPIVLYVPQAERYEKLLYLMFIPVVLLLGVLAVTMYVVNKKRNSDRLGNGVLYASVNPEYLSATEVYVPDEWEVAREKITMSRELGQGSFGMVYEGIAKGVVKDEPETRVAIKTVNESASMHERIEFLNEASVMKEFNCHHVVRLLGVVSQGQPTLVIMELMTQGDLKSYLRTLRSIKNTSSLPLPPLKKMIQMAGEIADGMAYLNANKFVHRDLAARNCMVAEDFTVKIGDFGMTRDIYETDYYRKGGKGLLPVRWMSPESLKDGVFTTMSDVWSFGVVLWEIATLAEQPYQGMSNEQVLRFVMEGGLLDKPDNCPDMMFELMRMCWQYNPKMRPTFLEIISSIKDDLDPNFKEVSFFYSEENKPPDTEELDLENLGTMENVPLEPCTKALVPSPSPSSPSSGTDKCCTNGPVLLLQSSFNEAQPYAHMNGGRKNERTLPLPQSSVC</sequence>
<keyword evidence="4" id="KW-0808">Transferase</keyword>
<feature type="chain" id="PRO_5042061297" description="Tyrosine-protein kinase receptor" evidence="25">
    <location>
        <begin position="28"/>
        <end position="1359"/>
    </location>
</feature>
<dbReference type="SUPFAM" id="SSF52058">
    <property type="entry name" value="L domain-like"/>
    <property type="match status" value="2"/>
</dbReference>
<dbReference type="Proteomes" id="UP001205998">
    <property type="component" value="Unassembled WGS sequence"/>
</dbReference>
<dbReference type="InterPro" id="IPR006212">
    <property type="entry name" value="Furin_repeat"/>
</dbReference>
<feature type="transmembrane region" description="Helical" evidence="24">
    <location>
        <begin position="927"/>
        <end position="949"/>
    </location>
</feature>
<dbReference type="SUPFAM" id="SSF56112">
    <property type="entry name" value="Protein kinase-like (PK-like)"/>
    <property type="match status" value="1"/>
</dbReference>
<keyword evidence="10" id="KW-0418">Kinase</keyword>
<evidence type="ECO:0000256" key="11">
    <source>
        <dbReference type="ARBA" id="ARBA00022840"/>
    </source>
</evidence>
<evidence type="ECO:0000256" key="10">
    <source>
        <dbReference type="ARBA" id="ARBA00022777"/>
    </source>
</evidence>
<dbReference type="GO" id="GO:0043560">
    <property type="term" value="F:insulin receptor substrate binding"/>
    <property type="evidence" value="ECO:0007669"/>
    <property type="project" value="InterPro"/>
</dbReference>
<dbReference type="CDD" id="cd00064">
    <property type="entry name" value="FU"/>
    <property type="match status" value="1"/>
</dbReference>
<dbReference type="EMBL" id="MU590928">
    <property type="protein sequence ID" value="KAI5607659.1"/>
    <property type="molecule type" value="Genomic_DNA"/>
</dbReference>
<dbReference type="GO" id="GO:0030424">
    <property type="term" value="C:axon"/>
    <property type="evidence" value="ECO:0007669"/>
    <property type="project" value="TreeGrafter"/>
</dbReference>
<evidence type="ECO:0000256" key="8">
    <source>
        <dbReference type="ARBA" id="ARBA00022737"/>
    </source>
</evidence>
<evidence type="ECO:0000256" key="5">
    <source>
        <dbReference type="ARBA" id="ARBA00022685"/>
    </source>
</evidence>
<evidence type="ECO:0000256" key="24">
    <source>
        <dbReference type="SAM" id="Phobius"/>
    </source>
</evidence>
<dbReference type="InterPro" id="IPR011009">
    <property type="entry name" value="Kinase-like_dom_sf"/>
</dbReference>
<keyword evidence="6 22" id="KW-0812">Transmembrane</keyword>
<evidence type="ECO:0000256" key="2">
    <source>
        <dbReference type="ARBA" id="ARBA00022475"/>
    </source>
</evidence>
<dbReference type="GO" id="GO:0051897">
    <property type="term" value="P:positive regulation of phosphatidylinositol 3-kinase/protein kinase B signal transduction"/>
    <property type="evidence" value="ECO:0007669"/>
    <property type="project" value="TreeGrafter"/>
</dbReference>
<evidence type="ECO:0000256" key="25">
    <source>
        <dbReference type="SAM" id="SignalP"/>
    </source>
</evidence>
<dbReference type="InterPro" id="IPR020635">
    <property type="entry name" value="Tyr_kinase_cat_dom"/>
</dbReference>
<keyword evidence="11 20" id="KW-0067">ATP-binding</keyword>
<dbReference type="InterPro" id="IPR009030">
    <property type="entry name" value="Growth_fac_rcpt_cys_sf"/>
</dbReference>
<dbReference type="GO" id="GO:0043410">
    <property type="term" value="P:positive regulation of MAPK cascade"/>
    <property type="evidence" value="ECO:0007669"/>
    <property type="project" value="TreeGrafter"/>
</dbReference>
<dbReference type="GO" id="GO:0048009">
    <property type="term" value="P:insulin-like growth factor receptor signaling pathway"/>
    <property type="evidence" value="ECO:0007669"/>
    <property type="project" value="TreeGrafter"/>
</dbReference>
<evidence type="ECO:0000256" key="22">
    <source>
        <dbReference type="RuleBase" id="RU000312"/>
    </source>
</evidence>
<dbReference type="Gene3D" id="3.80.20.20">
    <property type="entry name" value="Receptor L-domain"/>
    <property type="match status" value="2"/>
</dbReference>
<dbReference type="PROSITE" id="PS00107">
    <property type="entry name" value="PROTEIN_KINASE_ATP"/>
    <property type="match status" value="1"/>
</dbReference>
<dbReference type="PIRSF" id="PIRSF000620">
    <property type="entry name" value="Insulin_receptor"/>
    <property type="match status" value="1"/>
</dbReference>
<dbReference type="FunFam" id="2.60.40.10:FF:000108">
    <property type="entry name" value="Tyrosine-protein kinase receptor"/>
    <property type="match status" value="1"/>
</dbReference>
<feature type="binding site" evidence="20">
    <location>
        <begin position="1129"/>
        <end position="1130"/>
    </location>
    <ligand>
        <name>ATP</name>
        <dbReference type="ChEBI" id="CHEBI:30616"/>
    </ligand>
</feature>
<keyword evidence="14" id="KW-0829">Tyrosine-protein kinase</keyword>
<proteinExistence type="inferred from homology"/>
<keyword evidence="8" id="KW-0677">Repeat</keyword>
<evidence type="ECO:0000256" key="19">
    <source>
        <dbReference type="PIRSR" id="PIRSR000620-1"/>
    </source>
</evidence>
<dbReference type="InterPro" id="IPR000719">
    <property type="entry name" value="Prot_kinase_dom"/>
</dbReference>
<dbReference type="InterPro" id="IPR016246">
    <property type="entry name" value="Tyr_kinase_insulin-like_rcpt"/>
</dbReference>
<dbReference type="Gene3D" id="1.10.510.10">
    <property type="entry name" value="Transferase(Phosphotransferase) domain 1"/>
    <property type="match status" value="1"/>
</dbReference>
<evidence type="ECO:0000256" key="13">
    <source>
        <dbReference type="ARBA" id="ARBA00023136"/>
    </source>
</evidence>
<organism evidence="28 29">
    <name type="scientific">Silurus asotus</name>
    <name type="common">Amur catfish</name>
    <name type="synonym">Parasilurus asotus</name>
    <dbReference type="NCBI Taxonomy" id="30991"/>
    <lineage>
        <taxon>Eukaryota</taxon>
        <taxon>Metazoa</taxon>
        <taxon>Chordata</taxon>
        <taxon>Craniata</taxon>
        <taxon>Vertebrata</taxon>
        <taxon>Euteleostomi</taxon>
        <taxon>Actinopterygii</taxon>
        <taxon>Neopterygii</taxon>
        <taxon>Teleostei</taxon>
        <taxon>Ostariophysi</taxon>
        <taxon>Siluriformes</taxon>
        <taxon>Siluridae</taxon>
        <taxon>Silurus</taxon>
    </lineage>
</organism>
<evidence type="ECO:0000256" key="12">
    <source>
        <dbReference type="ARBA" id="ARBA00022989"/>
    </source>
</evidence>
<dbReference type="EC" id="2.7.10.1" evidence="22"/>
<feature type="domain" description="Fibronectin type-III" evidence="27">
    <location>
        <begin position="828"/>
        <end position="921"/>
    </location>
</feature>
<dbReference type="Pfam" id="PF01030">
    <property type="entry name" value="Recep_L_domain"/>
    <property type="match status" value="2"/>
</dbReference>
<evidence type="ECO:0000313" key="29">
    <source>
        <dbReference type="Proteomes" id="UP001205998"/>
    </source>
</evidence>
<evidence type="ECO:0000256" key="16">
    <source>
        <dbReference type="ARBA" id="ARBA00023170"/>
    </source>
</evidence>
<keyword evidence="3 22" id="KW-0597">Phosphoprotein</keyword>
<feature type="signal peptide" evidence="25">
    <location>
        <begin position="1"/>
        <end position="27"/>
    </location>
</feature>
<dbReference type="Gene3D" id="2.10.220.10">
    <property type="entry name" value="Hormone Receptor, Insulin-like Growth Factor Receptor 1, Chain A, domain 2"/>
    <property type="match status" value="1"/>
</dbReference>
<evidence type="ECO:0000256" key="6">
    <source>
        <dbReference type="ARBA" id="ARBA00022692"/>
    </source>
</evidence>
<keyword evidence="29" id="KW-1185">Reference proteome</keyword>
<dbReference type="InterPro" id="IPR036116">
    <property type="entry name" value="FN3_sf"/>
</dbReference>
<dbReference type="InterPro" id="IPR013783">
    <property type="entry name" value="Ig-like_fold"/>
</dbReference>
<keyword evidence="16 22" id="KW-0675">Receptor</keyword>
<protein>
    <recommendedName>
        <fullName evidence="22">Tyrosine-protein kinase receptor</fullName>
        <ecNumber evidence="22">2.7.10.1</ecNumber>
    </recommendedName>
</protein>
<dbReference type="InterPro" id="IPR003961">
    <property type="entry name" value="FN3_dom"/>
</dbReference>
<dbReference type="SMART" id="SM00261">
    <property type="entry name" value="FU"/>
    <property type="match status" value="1"/>
</dbReference>
<keyword evidence="2" id="KW-1003">Cell membrane</keyword>
<dbReference type="PANTHER" id="PTHR24416:SF106">
    <property type="entry name" value="INSULIN-LIKE GROWTH FACTOR 1 RECEPTOR"/>
    <property type="match status" value="1"/>
</dbReference>
<dbReference type="InterPro" id="IPR036941">
    <property type="entry name" value="Rcpt_L-dom_sf"/>
</dbReference>
<dbReference type="Gene3D" id="3.30.200.20">
    <property type="entry name" value="Phosphorylase Kinase, domain 1"/>
    <property type="match status" value="1"/>
</dbReference>
<feature type="region of interest" description="Disordered" evidence="23">
    <location>
        <begin position="1337"/>
        <end position="1359"/>
    </location>
</feature>
<dbReference type="FunFam" id="3.80.20.20:FF:000001">
    <property type="entry name" value="Tyrosine-protein kinase receptor"/>
    <property type="match status" value="1"/>
</dbReference>
<evidence type="ECO:0000256" key="7">
    <source>
        <dbReference type="ARBA" id="ARBA00022729"/>
    </source>
</evidence>
<dbReference type="CDD" id="cd00063">
    <property type="entry name" value="FN3"/>
    <property type="match status" value="3"/>
</dbReference>
<dbReference type="PROSITE" id="PS00109">
    <property type="entry name" value="PROTEIN_KINASE_TYR"/>
    <property type="match status" value="1"/>
</dbReference>
<dbReference type="SMART" id="SM00060">
    <property type="entry name" value="FN3"/>
    <property type="match status" value="3"/>
</dbReference>
<dbReference type="GO" id="GO:0046328">
    <property type="term" value="P:regulation of JNK cascade"/>
    <property type="evidence" value="ECO:0007669"/>
    <property type="project" value="TreeGrafter"/>
</dbReference>
<dbReference type="GO" id="GO:0005899">
    <property type="term" value="C:insulin receptor complex"/>
    <property type="evidence" value="ECO:0007669"/>
    <property type="project" value="TreeGrafter"/>
</dbReference>
<comment type="similarity">
    <text evidence="22">Belongs to the protein kinase superfamily. Tyr protein kinase family. Insulin receptor subfamily.</text>
</comment>
<dbReference type="SMART" id="SM00219">
    <property type="entry name" value="TyrKc"/>
    <property type="match status" value="1"/>
</dbReference>
<comment type="caution">
    <text evidence="28">The sequence shown here is derived from an EMBL/GenBank/DDBJ whole genome shotgun (WGS) entry which is preliminary data.</text>
</comment>
<keyword evidence="7 25" id="KW-0732">Signal</keyword>
<dbReference type="FunFam" id="3.30.200.20:FF:000026">
    <property type="entry name" value="Tyrosine-protein kinase receptor"/>
    <property type="match status" value="1"/>
</dbReference>
<evidence type="ECO:0000256" key="9">
    <source>
        <dbReference type="ARBA" id="ARBA00022741"/>
    </source>
</evidence>
<dbReference type="SUPFAM" id="SSF49265">
    <property type="entry name" value="Fibronectin type III"/>
    <property type="match status" value="3"/>
</dbReference>
<dbReference type="InterPro" id="IPR000494">
    <property type="entry name" value="Rcpt_L-dom"/>
</dbReference>
<name>A0AAD5A1H2_SILAS</name>
<feature type="active site" description="Proton donor/acceptor" evidence="19">
    <location>
        <position position="1125"/>
    </location>
</feature>
<dbReference type="Pfam" id="PF07714">
    <property type="entry name" value="PK_Tyr_Ser-Thr"/>
    <property type="match status" value="1"/>
</dbReference>
<dbReference type="GO" id="GO:0042593">
    <property type="term" value="P:glucose homeostasis"/>
    <property type="evidence" value="ECO:0007669"/>
    <property type="project" value="TreeGrafter"/>
</dbReference>
<gene>
    <name evidence="28" type="ORF">C0J50_6979</name>
</gene>
<reference evidence="28" key="1">
    <citation type="submission" date="2018-07" db="EMBL/GenBank/DDBJ databases">
        <title>Comparative genomics of catfishes provides insights into carnivory and benthic adaptation.</title>
        <authorList>
            <person name="Zhang Y."/>
            <person name="Wang D."/>
            <person name="Peng Z."/>
            <person name="Zheng S."/>
            <person name="Shao F."/>
            <person name="Tao W."/>
        </authorList>
    </citation>
    <scope>NUCLEOTIDE SEQUENCE</scope>
    <source>
        <strain evidence="28">Chongqing</strain>
    </source>
</reference>
<evidence type="ECO:0000256" key="4">
    <source>
        <dbReference type="ARBA" id="ARBA00022679"/>
    </source>
</evidence>
<dbReference type="SUPFAM" id="SSF57184">
    <property type="entry name" value="Growth factor receptor domain"/>
    <property type="match status" value="1"/>
</dbReference>
<dbReference type="GO" id="GO:0005524">
    <property type="term" value="F:ATP binding"/>
    <property type="evidence" value="ECO:0007669"/>
    <property type="project" value="UniProtKB-UniRule"/>
</dbReference>
<evidence type="ECO:0000256" key="15">
    <source>
        <dbReference type="ARBA" id="ARBA00023157"/>
    </source>
</evidence>
<keyword evidence="5" id="KW-0165">Cleavage on pair of basic residues</keyword>
<dbReference type="Pfam" id="PF00757">
    <property type="entry name" value="Furin-like"/>
    <property type="match status" value="1"/>
</dbReference>
<dbReference type="FunFam" id="3.80.20.20:FF:000002">
    <property type="entry name" value="Tyrosine-protein kinase receptor"/>
    <property type="match status" value="1"/>
</dbReference>
<evidence type="ECO:0000256" key="21">
    <source>
        <dbReference type="PROSITE-ProRule" id="PRU10141"/>
    </source>
</evidence>
<evidence type="ECO:0000259" key="27">
    <source>
        <dbReference type="PROSITE" id="PS50853"/>
    </source>
</evidence>
<dbReference type="InterPro" id="IPR002011">
    <property type="entry name" value="Tyr_kinase_rcpt_2_CS"/>
</dbReference>
<keyword evidence="12 24" id="KW-1133">Transmembrane helix</keyword>
<feature type="domain" description="Protein kinase" evidence="26">
    <location>
        <begin position="990"/>
        <end position="1264"/>
    </location>
</feature>
<evidence type="ECO:0000256" key="23">
    <source>
        <dbReference type="SAM" id="MobiDB-lite"/>
    </source>
</evidence>
<keyword evidence="15" id="KW-1015">Disulfide bond</keyword>
<dbReference type="InterPro" id="IPR001245">
    <property type="entry name" value="Ser-Thr/Tyr_kinase_cat_dom"/>
</dbReference>
<dbReference type="FunFam" id="2.60.40.10:FF:000087">
    <property type="entry name" value="Tyrosine-protein kinase receptor"/>
    <property type="match status" value="1"/>
</dbReference>
<evidence type="ECO:0000259" key="26">
    <source>
        <dbReference type="PROSITE" id="PS50011"/>
    </source>
</evidence>
<dbReference type="FunFam" id="1.10.510.10:FF:000050">
    <property type="entry name" value="Tyrosine-protein kinase receptor"/>
    <property type="match status" value="1"/>
</dbReference>
<evidence type="ECO:0000256" key="14">
    <source>
        <dbReference type="ARBA" id="ARBA00023137"/>
    </source>
</evidence>
<dbReference type="PROSITE" id="PS00239">
    <property type="entry name" value="RECEPTOR_TYR_KIN_II"/>
    <property type="match status" value="1"/>
</dbReference>
<feature type="binding site" evidence="20">
    <location>
        <position position="1143"/>
    </location>
    <ligand>
        <name>ATP</name>
        <dbReference type="ChEBI" id="CHEBI:30616"/>
    </ligand>
</feature>
<evidence type="ECO:0000256" key="3">
    <source>
        <dbReference type="ARBA" id="ARBA00022553"/>
    </source>
</evidence>
<dbReference type="GO" id="GO:0005009">
    <property type="term" value="F:insulin receptor activity"/>
    <property type="evidence" value="ECO:0007669"/>
    <property type="project" value="TreeGrafter"/>
</dbReference>
<keyword evidence="17" id="KW-0325">Glycoprotein</keyword>
<dbReference type="PROSITE" id="PS50011">
    <property type="entry name" value="PROTEIN_KINASE_DOM"/>
    <property type="match status" value="1"/>
</dbReference>